<evidence type="ECO:0000313" key="2">
    <source>
        <dbReference type="Proteomes" id="UP000010796"/>
    </source>
</evidence>
<organism evidence="1 2">
    <name type="scientific">Echinicola vietnamensis (strain DSM 17526 / LMG 23754 / KMM 6221)</name>
    <dbReference type="NCBI Taxonomy" id="926556"/>
    <lineage>
        <taxon>Bacteria</taxon>
        <taxon>Pseudomonadati</taxon>
        <taxon>Bacteroidota</taxon>
        <taxon>Cytophagia</taxon>
        <taxon>Cytophagales</taxon>
        <taxon>Cyclobacteriaceae</taxon>
        <taxon>Echinicola</taxon>
    </lineage>
</organism>
<protein>
    <submittedName>
        <fullName evidence="1">Uncharacterized protein</fullName>
    </submittedName>
</protein>
<proteinExistence type="predicted"/>
<accession>L0G2S6</accession>
<dbReference type="AlphaFoldDB" id="L0G2S6"/>
<name>L0G2S6_ECHVK</name>
<evidence type="ECO:0000313" key="1">
    <source>
        <dbReference type="EMBL" id="AGA79145.1"/>
    </source>
</evidence>
<keyword evidence="2" id="KW-1185">Reference proteome</keyword>
<dbReference type="KEGG" id="evi:Echvi_2906"/>
<sequence length="88" mass="10205">MEEKHRFSGVKFSFIKTCRKSSPQKYCLIHKDTKCMLVLHGKELIIAMSPDSLWNKLPICVYPYSSVAYHKYDLIPNPSEKLKTGNLE</sequence>
<dbReference type="HOGENOM" id="CLU_2464158_0_0_10"/>
<dbReference type="Proteomes" id="UP000010796">
    <property type="component" value="Chromosome"/>
</dbReference>
<dbReference type="EMBL" id="CP003346">
    <property type="protein sequence ID" value="AGA79145.1"/>
    <property type="molecule type" value="Genomic_DNA"/>
</dbReference>
<gene>
    <name evidence="1" type="ordered locus">Echvi_2906</name>
</gene>
<reference evidence="2" key="1">
    <citation type="submission" date="2012-02" db="EMBL/GenBank/DDBJ databases">
        <title>The complete genome of Echinicola vietnamensis DSM 17526.</title>
        <authorList>
            <person name="Lucas S."/>
            <person name="Copeland A."/>
            <person name="Lapidus A."/>
            <person name="Glavina del Rio T."/>
            <person name="Dalin E."/>
            <person name="Tice H."/>
            <person name="Bruce D."/>
            <person name="Goodwin L."/>
            <person name="Pitluck S."/>
            <person name="Peters L."/>
            <person name="Ovchinnikova G."/>
            <person name="Teshima H."/>
            <person name="Kyrpides N."/>
            <person name="Mavromatis K."/>
            <person name="Ivanova N."/>
            <person name="Brettin T."/>
            <person name="Detter J.C."/>
            <person name="Han C."/>
            <person name="Larimer F."/>
            <person name="Land M."/>
            <person name="Hauser L."/>
            <person name="Markowitz V."/>
            <person name="Cheng J.-F."/>
            <person name="Hugenholtz P."/>
            <person name="Woyke T."/>
            <person name="Wu D."/>
            <person name="Brambilla E."/>
            <person name="Klenk H.-P."/>
            <person name="Eisen J.A."/>
        </authorList>
    </citation>
    <scope>NUCLEOTIDE SEQUENCE [LARGE SCALE GENOMIC DNA]</scope>
    <source>
        <strain evidence="2">DSM 17526 / LMG 23754 / KMM 6221</strain>
    </source>
</reference>